<evidence type="ECO:0000259" key="1">
    <source>
        <dbReference type="Pfam" id="PF04965"/>
    </source>
</evidence>
<dbReference type="Gene3D" id="3.10.450.40">
    <property type="match status" value="1"/>
</dbReference>
<feature type="domain" description="IraD/Gp25-like" evidence="1">
    <location>
        <begin position="44"/>
        <end position="130"/>
    </location>
</feature>
<proteinExistence type="predicted"/>
<protein>
    <recommendedName>
        <fullName evidence="1">IraD/Gp25-like domain-containing protein</fullName>
    </recommendedName>
</protein>
<keyword evidence="3" id="KW-1185">Reference proteome</keyword>
<reference evidence="2 3" key="1">
    <citation type="submission" date="2020-08" db="EMBL/GenBank/DDBJ databases">
        <title>Sequencing the genomes of 1000 actinobacteria strains.</title>
        <authorList>
            <person name="Klenk H.-P."/>
        </authorList>
    </citation>
    <scope>NUCLEOTIDE SEQUENCE [LARGE SCALE GENOMIC DNA]</scope>
    <source>
        <strain evidence="2 3">DSM 105498</strain>
    </source>
</reference>
<comment type="caution">
    <text evidence="2">The sequence shown here is derived from an EMBL/GenBank/DDBJ whole genome shotgun (WGS) entry which is preliminary data.</text>
</comment>
<name>A0A7W4VUL1_9ACTN</name>
<organism evidence="2 3">
    <name type="scientific">Nocardioides soli</name>
    <dbReference type="NCBI Taxonomy" id="1036020"/>
    <lineage>
        <taxon>Bacteria</taxon>
        <taxon>Bacillati</taxon>
        <taxon>Actinomycetota</taxon>
        <taxon>Actinomycetes</taxon>
        <taxon>Propionibacteriales</taxon>
        <taxon>Nocardioidaceae</taxon>
        <taxon>Nocardioides</taxon>
    </lineage>
</organism>
<dbReference type="AlphaFoldDB" id="A0A7W4VUL1"/>
<accession>A0A7W4VUL1</accession>
<dbReference type="SUPFAM" id="SSF160719">
    <property type="entry name" value="gpW/gp25-like"/>
    <property type="match status" value="1"/>
</dbReference>
<dbReference type="EMBL" id="JACHWR010000001">
    <property type="protein sequence ID" value="MBB3041803.1"/>
    <property type="molecule type" value="Genomic_DNA"/>
</dbReference>
<dbReference type="InterPro" id="IPR007048">
    <property type="entry name" value="IraD/Gp25-like"/>
</dbReference>
<dbReference type="RefSeq" id="WP_183591667.1">
    <property type="nucleotide sequence ID" value="NZ_JACHWR010000001.1"/>
</dbReference>
<dbReference type="Pfam" id="PF04965">
    <property type="entry name" value="GPW_gp25"/>
    <property type="match status" value="1"/>
</dbReference>
<dbReference type="Proteomes" id="UP000589626">
    <property type="component" value="Unassembled WGS sequence"/>
</dbReference>
<gene>
    <name evidence="2" type="ORF">FHU40_001604</name>
</gene>
<sequence>MADSTVRRHDDPGQPDSSFIGRGFAWPMGVDHTGTIALSDGVPDLDRSIELVLMTAPGERLMRPQFGCRIWELLFEPVTGNLLGLIAEAVRDALAQWEPRIVVEEVTPEADPANHALVRIQIGYRVRATNDRRNLVYPFYVIPHDAE</sequence>
<evidence type="ECO:0000313" key="2">
    <source>
        <dbReference type="EMBL" id="MBB3041803.1"/>
    </source>
</evidence>
<evidence type="ECO:0000313" key="3">
    <source>
        <dbReference type="Proteomes" id="UP000589626"/>
    </source>
</evidence>